<dbReference type="Pfam" id="PF10300">
    <property type="entry name" value="Iml2-TPR_39"/>
    <property type="match status" value="1"/>
</dbReference>
<dbReference type="GO" id="GO:0005741">
    <property type="term" value="C:mitochondrial outer membrane"/>
    <property type="evidence" value="ECO:0007669"/>
    <property type="project" value="TreeGrafter"/>
</dbReference>
<dbReference type="EMBL" id="MU856898">
    <property type="protein sequence ID" value="KAK4154955.1"/>
    <property type="molecule type" value="Genomic_DNA"/>
</dbReference>
<reference evidence="7" key="1">
    <citation type="journal article" date="2023" name="Mol. Phylogenet. Evol.">
        <title>Genome-scale phylogeny and comparative genomics of the fungal order Sordariales.</title>
        <authorList>
            <person name="Hensen N."/>
            <person name="Bonometti L."/>
            <person name="Westerberg I."/>
            <person name="Brannstrom I.O."/>
            <person name="Guillou S."/>
            <person name="Cros-Aarteil S."/>
            <person name="Calhoun S."/>
            <person name="Haridas S."/>
            <person name="Kuo A."/>
            <person name="Mondo S."/>
            <person name="Pangilinan J."/>
            <person name="Riley R."/>
            <person name="LaButti K."/>
            <person name="Andreopoulos B."/>
            <person name="Lipzen A."/>
            <person name="Chen C."/>
            <person name="Yan M."/>
            <person name="Daum C."/>
            <person name="Ng V."/>
            <person name="Clum A."/>
            <person name="Steindorff A."/>
            <person name="Ohm R.A."/>
            <person name="Martin F."/>
            <person name="Silar P."/>
            <person name="Natvig D.O."/>
            <person name="Lalanne C."/>
            <person name="Gautier V."/>
            <person name="Ament-Velasquez S.L."/>
            <person name="Kruys A."/>
            <person name="Hutchinson M.I."/>
            <person name="Powell A.J."/>
            <person name="Barry K."/>
            <person name="Miller A.N."/>
            <person name="Grigoriev I.V."/>
            <person name="Debuchy R."/>
            <person name="Gladieux P."/>
            <person name="Hiltunen Thoren M."/>
            <person name="Johannesson H."/>
        </authorList>
    </citation>
    <scope>NUCLEOTIDE SEQUENCE</scope>
    <source>
        <strain evidence="7">CBS 538.74</strain>
    </source>
</reference>
<proteinExistence type="predicted"/>
<feature type="compositionally biased region" description="Low complexity" evidence="5">
    <location>
        <begin position="318"/>
        <end position="329"/>
    </location>
</feature>
<name>A0AAN6ZWV6_9PEZI</name>
<comment type="subunit">
    <text evidence="1">Interacts with lipid droplet proteins.</text>
</comment>
<gene>
    <name evidence="7" type="ORF">C8A00DRAFT_42348</name>
</gene>
<feature type="compositionally biased region" description="Polar residues" evidence="5">
    <location>
        <begin position="332"/>
        <end position="343"/>
    </location>
</feature>
<dbReference type="GO" id="GO:0005829">
    <property type="term" value="C:cytosol"/>
    <property type="evidence" value="ECO:0007669"/>
    <property type="project" value="TreeGrafter"/>
</dbReference>
<keyword evidence="6" id="KW-1133">Transmembrane helix</keyword>
<organism evidence="7 8">
    <name type="scientific">Chaetomidium leptoderma</name>
    <dbReference type="NCBI Taxonomy" id="669021"/>
    <lineage>
        <taxon>Eukaryota</taxon>
        <taxon>Fungi</taxon>
        <taxon>Dikarya</taxon>
        <taxon>Ascomycota</taxon>
        <taxon>Pezizomycotina</taxon>
        <taxon>Sordariomycetes</taxon>
        <taxon>Sordariomycetidae</taxon>
        <taxon>Sordariales</taxon>
        <taxon>Chaetomiaceae</taxon>
        <taxon>Chaetomidium</taxon>
    </lineage>
</organism>
<dbReference type="InterPro" id="IPR019412">
    <property type="entry name" value="IML2/TPR_39"/>
</dbReference>
<dbReference type="PANTHER" id="PTHR31859:SF1">
    <property type="entry name" value="TETRATRICOPEPTIDE REPEAT PROTEIN 39C"/>
    <property type="match status" value="1"/>
</dbReference>
<feature type="compositionally biased region" description="Low complexity" evidence="5">
    <location>
        <begin position="11"/>
        <end position="26"/>
    </location>
</feature>
<feature type="transmembrane region" description="Helical" evidence="6">
    <location>
        <begin position="372"/>
        <end position="395"/>
    </location>
</feature>
<evidence type="ECO:0000256" key="2">
    <source>
        <dbReference type="ARBA" id="ARBA00018424"/>
    </source>
</evidence>
<sequence>MSALRSWFRGPSAAPSSKTSSKAPTPGQSPIASTSTLNGKPKPTLSPAEQEARNIDDAMAAVGLIMNDDIEGAEARLLLREDASTFHQLGLGVSTFMKSILGFEKDIMTEAANRLNEAENRAWNDMKKAQKEAEKSGNASTSGAGYWYSKPAAVEGNVTANGSGSKIYPPGAEFALVNAEAQLMNAVVGVMHESLTEAIKGFYKLRKAYVTLDGILEAEGRYLSSIGQGGAKKLRSPRRPSFSEDPMPGTFDESEFADLEETQTPTANGKDGSDHGSVEVVKDVSQTRPSDGQNTDAQDTTALDEKLGKLDVADKAHAPSQSSHPPSKSSSRDGTQTPGNSALEQLNRSGADKALFKSTVDILVHSGANMCFGILLLLLSMVPPAFSRLLFVIGFKGDRDRGLKMLWQATKFPNINGAMSALVLLNYYNTFLGMADILPPKHDIDDAPATDSDGSNDAGTESEQETVGYPQEKCSALLAAMRERYPESRLWRLEEARVLANSRRLDEAIELLASNTDSKMRQITALNNFEMSMSSMYVMDWPAMRDNFLRCVELNNWSHALYYYIAGCAEVEMYRDAFHAAAARPGPGDREKGALQTEAQKHKKLAEEYLRKAPTVAGKKRFMARQLPFEVFASRKLLKWEQRAKAVGVDLADAVAVSPAMEMIYLWNGSKRMGTKYLEKARGLLAWERCTAGAEKLAKIKEEKDEVAIAALTESALLRQLGRDTEARALVEPLLTMDKTLFKGPTRDDYCLAAAYYEMAAVAWMGVSDREIWPKSAADEVEAFRRQKAEECREYLDKVTKCEGFVLDARFGMRVKAGMETVEWLRAKKGWA</sequence>
<feature type="region of interest" description="Disordered" evidence="5">
    <location>
        <begin position="314"/>
        <end position="343"/>
    </location>
</feature>
<evidence type="ECO:0000256" key="3">
    <source>
        <dbReference type="ARBA" id="ARBA00019539"/>
    </source>
</evidence>
<evidence type="ECO:0000256" key="4">
    <source>
        <dbReference type="ARBA" id="ARBA00043897"/>
    </source>
</evidence>
<feature type="compositionally biased region" description="Polar residues" evidence="5">
    <location>
        <begin position="28"/>
        <end position="38"/>
    </location>
</feature>
<protein>
    <recommendedName>
        <fullName evidence="2">Inclusion body clearance protein IML2</fullName>
    </recommendedName>
    <alternativeName>
        <fullName evidence="3">Inclusion body clearance protein iml2</fullName>
    </alternativeName>
</protein>
<evidence type="ECO:0000256" key="1">
    <source>
        <dbReference type="ARBA" id="ARBA00011408"/>
    </source>
</evidence>
<feature type="region of interest" description="Disordered" evidence="5">
    <location>
        <begin position="443"/>
        <end position="468"/>
    </location>
</feature>
<feature type="region of interest" description="Disordered" evidence="5">
    <location>
        <begin position="1"/>
        <end position="50"/>
    </location>
</feature>
<evidence type="ECO:0000313" key="7">
    <source>
        <dbReference type="EMBL" id="KAK4154955.1"/>
    </source>
</evidence>
<keyword evidence="6" id="KW-0472">Membrane</keyword>
<feature type="region of interest" description="Disordered" evidence="5">
    <location>
        <begin position="227"/>
        <end position="252"/>
    </location>
</feature>
<evidence type="ECO:0000256" key="5">
    <source>
        <dbReference type="SAM" id="MobiDB-lite"/>
    </source>
</evidence>
<keyword evidence="6" id="KW-0812">Transmembrane</keyword>
<evidence type="ECO:0000313" key="8">
    <source>
        <dbReference type="Proteomes" id="UP001302745"/>
    </source>
</evidence>
<comment type="caution">
    <text evidence="7">The sequence shown here is derived from an EMBL/GenBank/DDBJ whole genome shotgun (WGS) entry which is preliminary data.</text>
</comment>
<dbReference type="Proteomes" id="UP001302745">
    <property type="component" value="Unassembled WGS sequence"/>
</dbReference>
<reference evidence="7" key="2">
    <citation type="submission" date="2023-05" db="EMBL/GenBank/DDBJ databases">
        <authorList>
            <consortium name="Lawrence Berkeley National Laboratory"/>
            <person name="Steindorff A."/>
            <person name="Hensen N."/>
            <person name="Bonometti L."/>
            <person name="Westerberg I."/>
            <person name="Brannstrom I.O."/>
            <person name="Guillou S."/>
            <person name="Cros-Aarteil S."/>
            <person name="Calhoun S."/>
            <person name="Haridas S."/>
            <person name="Kuo A."/>
            <person name="Mondo S."/>
            <person name="Pangilinan J."/>
            <person name="Riley R."/>
            <person name="Labutti K."/>
            <person name="Andreopoulos B."/>
            <person name="Lipzen A."/>
            <person name="Chen C."/>
            <person name="Yanf M."/>
            <person name="Daum C."/>
            <person name="Ng V."/>
            <person name="Clum A."/>
            <person name="Ohm R."/>
            <person name="Martin F."/>
            <person name="Silar P."/>
            <person name="Natvig D."/>
            <person name="Lalanne C."/>
            <person name="Gautier V."/>
            <person name="Ament-Velasquez S.L."/>
            <person name="Kruys A."/>
            <person name="Hutchinson M.I."/>
            <person name="Powell A.J."/>
            <person name="Barry K."/>
            <person name="Miller A.N."/>
            <person name="Grigoriev I.V."/>
            <person name="Debuchy R."/>
            <person name="Gladieux P."/>
            <person name="Thoren M.H."/>
            <person name="Johannesson H."/>
        </authorList>
    </citation>
    <scope>NUCLEOTIDE SEQUENCE</scope>
    <source>
        <strain evidence="7">CBS 538.74</strain>
    </source>
</reference>
<dbReference type="PANTHER" id="PTHR31859">
    <property type="entry name" value="TETRATRICOPEPTIDE REPEAT PROTEIN 39 FAMILY MEMBER"/>
    <property type="match status" value="1"/>
</dbReference>
<accession>A0AAN6ZWV6</accession>
<dbReference type="AlphaFoldDB" id="A0AAN6ZWV6"/>
<feature type="compositionally biased region" description="Polar residues" evidence="5">
    <location>
        <begin position="452"/>
        <end position="461"/>
    </location>
</feature>
<dbReference type="GO" id="GO:0005634">
    <property type="term" value="C:nucleus"/>
    <property type="evidence" value="ECO:0007669"/>
    <property type="project" value="TreeGrafter"/>
</dbReference>
<comment type="function">
    <text evidence="4">Inclusion body (IB) resident protein that interacts strongly with lipid droplet (LD) proteins. Involved in LD-mediated IB clearing after protein folding stress, probably by enabling access to the IBs of an LD-stored soluble sterol derivative that acts as a chaperone in inclusion clearing.</text>
</comment>
<keyword evidence="8" id="KW-1185">Reference proteome</keyword>
<evidence type="ECO:0000256" key="6">
    <source>
        <dbReference type="SAM" id="Phobius"/>
    </source>
</evidence>